<feature type="transmembrane region" description="Helical" evidence="10">
    <location>
        <begin position="691"/>
        <end position="711"/>
    </location>
</feature>
<dbReference type="InterPro" id="IPR050616">
    <property type="entry name" value="CPA3_Na-H_Antiporter_A"/>
</dbReference>
<keyword evidence="5 9" id="KW-0812">Transmembrane</keyword>
<dbReference type="AlphaFoldDB" id="A0A0U5BFN0"/>
<dbReference type="Pfam" id="PF04039">
    <property type="entry name" value="MnhB"/>
    <property type="match status" value="1"/>
</dbReference>
<evidence type="ECO:0000313" key="16">
    <source>
        <dbReference type="EMBL" id="BAU33055.1"/>
    </source>
</evidence>
<dbReference type="Pfam" id="PF00361">
    <property type="entry name" value="Proton_antipo_M"/>
    <property type="match status" value="1"/>
</dbReference>
<dbReference type="KEGG" id="malk:MalAC0309_2212"/>
<feature type="transmembrane region" description="Helical" evidence="10">
    <location>
        <begin position="295"/>
        <end position="314"/>
    </location>
</feature>
<organism evidence="16 17">
    <name type="scientific">Microcella alkaliphila</name>
    <dbReference type="NCBI Taxonomy" id="279828"/>
    <lineage>
        <taxon>Bacteria</taxon>
        <taxon>Bacillati</taxon>
        <taxon>Actinomycetota</taxon>
        <taxon>Actinomycetes</taxon>
        <taxon>Micrococcales</taxon>
        <taxon>Microbacteriaceae</taxon>
        <taxon>Microcella</taxon>
    </lineage>
</organism>
<evidence type="ECO:0000259" key="12">
    <source>
        <dbReference type="Pfam" id="PF00662"/>
    </source>
</evidence>
<accession>A0A0U5BFN0</accession>
<feature type="transmembrane region" description="Helical" evidence="10">
    <location>
        <begin position="410"/>
        <end position="434"/>
    </location>
</feature>
<dbReference type="GO" id="GO:0006811">
    <property type="term" value="P:monoatomic ion transport"/>
    <property type="evidence" value="ECO:0007669"/>
    <property type="project" value="UniProtKB-KW"/>
</dbReference>
<evidence type="ECO:0000256" key="10">
    <source>
        <dbReference type="SAM" id="Phobius"/>
    </source>
</evidence>
<evidence type="ECO:0000256" key="1">
    <source>
        <dbReference type="ARBA" id="ARBA00004651"/>
    </source>
</evidence>
<feature type="transmembrane region" description="Helical" evidence="10">
    <location>
        <begin position="76"/>
        <end position="95"/>
    </location>
</feature>
<feature type="transmembrane region" description="Helical" evidence="10">
    <location>
        <begin position="455"/>
        <end position="481"/>
    </location>
</feature>
<feature type="transmembrane region" description="Helical" evidence="10">
    <location>
        <begin position="921"/>
        <end position="943"/>
    </location>
</feature>
<dbReference type="GO" id="GO:0015297">
    <property type="term" value="F:antiporter activity"/>
    <property type="evidence" value="ECO:0007669"/>
    <property type="project" value="UniProtKB-KW"/>
</dbReference>
<evidence type="ECO:0000259" key="15">
    <source>
        <dbReference type="Pfam" id="PF20501"/>
    </source>
</evidence>
<evidence type="ECO:0000259" key="11">
    <source>
        <dbReference type="Pfam" id="PF00361"/>
    </source>
</evidence>
<feature type="transmembrane region" description="Helical" evidence="10">
    <location>
        <begin position="652"/>
        <end position="671"/>
    </location>
</feature>
<feature type="domain" description="NADH:quinone oxidoreductase/Mrp antiporter transmembrane" evidence="11">
    <location>
        <begin position="127"/>
        <end position="397"/>
    </location>
</feature>
<protein>
    <submittedName>
        <fullName evidence="16">Na(+) H(+) antiporter subunit A</fullName>
    </submittedName>
</protein>
<feature type="transmembrane region" description="Helical" evidence="10">
    <location>
        <begin position="107"/>
        <end position="125"/>
    </location>
</feature>
<evidence type="ECO:0000256" key="7">
    <source>
        <dbReference type="ARBA" id="ARBA00023065"/>
    </source>
</evidence>
<feature type="transmembrane region" description="Helical" evidence="10">
    <location>
        <begin position="365"/>
        <end position="388"/>
    </location>
</feature>
<feature type="transmembrane region" description="Helical" evidence="10">
    <location>
        <begin position="603"/>
        <end position="620"/>
    </location>
</feature>
<evidence type="ECO:0000256" key="5">
    <source>
        <dbReference type="ARBA" id="ARBA00022692"/>
    </source>
</evidence>
<evidence type="ECO:0000256" key="9">
    <source>
        <dbReference type="RuleBase" id="RU000320"/>
    </source>
</evidence>
<dbReference type="GO" id="GO:0005886">
    <property type="term" value="C:plasma membrane"/>
    <property type="evidence" value="ECO:0007669"/>
    <property type="project" value="UniProtKB-SubCell"/>
</dbReference>
<feature type="domain" description="MrpA C-terminal/MbhD" evidence="14">
    <location>
        <begin position="612"/>
        <end position="675"/>
    </location>
</feature>
<keyword evidence="7" id="KW-0406">Ion transport</keyword>
<feature type="domain" description="NADH-Ubiquinone oxidoreductase (complex I) chain 5 N-terminal" evidence="12">
    <location>
        <begin position="65"/>
        <end position="110"/>
    </location>
</feature>
<feature type="transmembrane region" description="Helical" evidence="10">
    <location>
        <begin position="845"/>
        <end position="864"/>
    </location>
</feature>
<feature type="transmembrane region" description="Helical" evidence="10">
    <location>
        <begin position="569"/>
        <end position="591"/>
    </location>
</feature>
<name>A0A0U5BFN0_9MICO</name>
<evidence type="ECO:0000313" key="17">
    <source>
        <dbReference type="Proteomes" id="UP000218965"/>
    </source>
</evidence>
<proteinExistence type="predicted"/>
<gene>
    <name evidence="16" type="ORF">MalAC0309_2212</name>
</gene>
<dbReference type="OrthoDB" id="9811798at2"/>
<reference evidence="17" key="1">
    <citation type="submission" date="2015-12" db="EMBL/GenBank/DDBJ databases">
        <authorList>
            <person name="Shamseldin A."/>
            <person name="Moawad H."/>
            <person name="Abd El-Rahim W.M."/>
            <person name="Sadowsky M.J."/>
        </authorList>
    </citation>
    <scope>NUCLEOTIDE SEQUENCE [LARGE SCALE GENOMIC DNA]</scope>
    <source>
        <strain evidence="17">JAM AC0309</strain>
    </source>
</reference>
<dbReference type="EMBL" id="AP017315">
    <property type="protein sequence ID" value="BAU33055.1"/>
    <property type="molecule type" value="Genomic_DNA"/>
</dbReference>
<dbReference type="Pfam" id="PF20501">
    <property type="entry name" value="MbhE"/>
    <property type="match status" value="1"/>
</dbReference>
<keyword evidence="4" id="KW-1003">Cell membrane</keyword>
<keyword evidence="8 10" id="KW-0472">Membrane</keyword>
<keyword evidence="6 10" id="KW-1133">Transmembrane helix</keyword>
<evidence type="ECO:0000256" key="6">
    <source>
        <dbReference type="ARBA" id="ARBA00022989"/>
    </source>
</evidence>
<dbReference type="InterPro" id="IPR007182">
    <property type="entry name" value="MnhB"/>
</dbReference>
<feature type="transmembrane region" description="Helical" evidence="10">
    <location>
        <begin position="131"/>
        <end position="148"/>
    </location>
</feature>
<feature type="transmembrane region" description="Helical" evidence="10">
    <location>
        <begin position="320"/>
        <end position="344"/>
    </location>
</feature>
<dbReference type="PANTHER" id="PTHR43373">
    <property type="entry name" value="NA(+)/H(+) ANTIPORTER SUBUNIT"/>
    <property type="match status" value="1"/>
</dbReference>
<keyword evidence="3" id="KW-0050">Antiport</keyword>
<dbReference type="Pfam" id="PF00662">
    <property type="entry name" value="Proton_antipo_N"/>
    <property type="match status" value="1"/>
</dbReference>
<evidence type="ECO:0000256" key="4">
    <source>
        <dbReference type="ARBA" id="ARBA00022475"/>
    </source>
</evidence>
<dbReference type="InterPro" id="IPR025383">
    <property type="entry name" value="MrpA_C/MbhD"/>
</dbReference>
<evidence type="ECO:0000256" key="8">
    <source>
        <dbReference type="ARBA" id="ARBA00023136"/>
    </source>
</evidence>
<dbReference type="InterPro" id="IPR046806">
    <property type="entry name" value="MrpA_C/MbhE"/>
</dbReference>
<dbReference type="InterPro" id="IPR001516">
    <property type="entry name" value="Proton_antipo_N"/>
</dbReference>
<feature type="domain" description="MrpA C-terminal/MbhE" evidence="15">
    <location>
        <begin position="691"/>
        <end position="765"/>
    </location>
</feature>
<feature type="transmembrane region" description="Helical" evidence="10">
    <location>
        <begin position="501"/>
        <end position="525"/>
    </location>
</feature>
<dbReference type="Proteomes" id="UP000218965">
    <property type="component" value="Chromosome"/>
</dbReference>
<evidence type="ECO:0000259" key="13">
    <source>
        <dbReference type="Pfam" id="PF04039"/>
    </source>
</evidence>
<comment type="subcellular location">
    <subcellularLocation>
        <location evidence="1">Cell membrane</location>
        <topology evidence="1">Multi-pass membrane protein</topology>
    </subcellularLocation>
    <subcellularLocation>
        <location evidence="9">Membrane</location>
        <topology evidence="9">Multi-pass membrane protein</topology>
    </subcellularLocation>
</comment>
<feature type="transmembrane region" description="Helical" evidence="10">
    <location>
        <begin position="820"/>
        <end position="839"/>
    </location>
</feature>
<feature type="transmembrane region" description="Helical" evidence="10">
    <location>
        <begin position="876"/>
        <end position="901"/>
    </location>
</feature>
<reference evidence="16 17" key="2">
    <citation type="submission" date="2016-01" db="EMBL/GenBank/DDBJ databases">
        <title>Microcella alkaliphila JAM AC0309 whole genome shotgun sequence.</title>
        <authorList>
            <person name="Kurata A."/>
            <person name="Hirose Y."/>
            <person name="Kishimoto N."/>
            <person name="Kobayashi T."/>
        </authorList>
    </citation>
    <scope>NUCLEOTIDE SEQUENCE [LARGE SCALE GENOMIC DNA]</scope>
    <source>
        <strain evidence="16 17">JAM AC0309</strain>
    </source>
</reference>
<evidence type="ECO:0000256" key="2">
    <source>
        <dbReference type="ARBA" id="ARBA00022448"/>
    </source>
</evidence>
<evidence type="ECO:0000256" key="3">
    <source>
        <dbReference type="ARBA" id="ARBA00022449"/>
    </source>
</evidence>
<feature type="domain" description="Na+/H+ antiporter MnhB subunit-related protein" evidence="13">
    <location>
        <begin position="818"/>
        <end position="940"/>
    </location>
</feature>
<feature type="transmembrane region" description="Helical" evidence="10">
    <location>
        <begin position="627"/>
        <end position="646"/>
    </location>
</feature>
<feature type="transmembrane region" description="Helical" evidence="10">
    <location>
        <begin position="160"/>
        <end position="186"/>
    </location>
</feature>
<sequence>MIVVLAVLALASVLVPFLARYMGGRVFFVASAVALGGFIHTLALSPAVLTSVADAPVERLSWIPQLQLTLDLRMDALSWLLTLIVTGIGALVLLYCGTYFRPTDPTVGRFAAVLLAFVGAMYGLVVADDVYLLFVMWEATSVFSYLLIGHYTNRRASRGAALEALITTTVGGLVMLVGLVILAVQAGSSSIPVILTETPSGALTTTAIFLVLVGALSKSAIVPLHFWLPGAMAAPTPVSAYLHAAAMVKAGVFLVLRLAPAFADVPGWRLALVALGVATMVLGGWAALRQTDLKLLLAYGTVSQLGFLVVISGYGTRDTALAAAALLLAHALFKSGLFLIVGIIDVEAGTRDLRALTGLGRRMPVVAGIAALLLASMAGVPPLFGFVAKEAVLHGLLVAAAPADGAGDPVALAALIGVVLGSTLTVAYALRFFWGAFRTKPGVMALADDVRARPSMTVASAVLATASLALGPLAALAHRGLREVAALAPARPRAYEYELALWHGVGLELGLSILTIAGGIGMFLARTRVERLQARLATGVDASDAYWRTMSGVDRIANRVTTLTQRGSLPFYLAVILSVFVLGTGAALVFTDTWPTDVRLWDTPAQVAVGAVMIGAAIAATRAEKRFAALIVVGVTGFGMTAIFAMGGAPDLAITQALVEIVTLIAFVLVLRRLPARLGDRHGSTHKLLRAIIGISVGVVMALVALVASASRTAEPISAAWPALSRVIGHGANVVNVALVDLRAWDTMGELAVVIAAATGVASLLFLRGRTDSLPRVPRAELERTVRDRLARDARGSQRSAWILAGPTLDPRNRSILLEVVVRLTFHAVIVLSLYLLFAGHNLPGGGFAGGLVAGLALVARYLAGGRYELGAAAPFSAGALLGSGILIATGYALAPLFVGAEVMTSTYFEGHLWLLGDVEFVTSTIFDIGVYLVVVGLVLDVLRSLGAEVDRQGRGGQALTVGGDASAPLGASEGAR</sequence>
<feature type="transmembrane region" description="Helical" evidence="10">
    <location>
        <begin position="748"/>
        <end position="767"/>
    </location>
</feature>
<evidence type="ECO:0000259" key="14">
    <source>
        <dbReference type="Pfam" id="PF13244"/>
    </source>
</evidence>
<dbReference type="RefSeq" id="WP_096422642.1">
    <property type="nucleotide sequence ID" value="NZ_AP017315.1"/>
</dbReference>
<keyword evidence="2" id="KW-0813">Transport</keyword>
<dbReference type="InterPro" id="IPR001750">
    <property type="entry name" value="ND/Mrp_TM"/>
</dbReference>
<dbReference type="PRINTS" id="PR01434">
    <property type="entry name" value="NADHDHGNASE5"/>
</dbReference>
<dbReference type="Pfam" id="PF13244">
    <property type="entry name" value="MbhD"/>
    <property type="match status" value="1"/>
</dbReference>
<dbReference type="NCBIfam" id="NF009284">
    <property type="entry name" value="PRK12644.1"/>
    <property type="match status" value="1"/>
</dbReference>
<dbReference type="PANTHER" id="PTHR43373:SF1">
    <property type="entry name" value="NA(+)_H(+) ANTIPORTER SUBUNIT A"/>
    <property type="match status" value="1"/>
</dbReference>
<feature type="transmembrane region" description="Helical" evidence="10">
    <location>
        <begin position="206"/>
        <end position="228"/>
    </location>
</feature>
<feature type="transmembrane region" description="Helical" evidence="10">
    <location>
        <begin position="268"/>
        <end position="288"/>
    </location>
</feature>